<evidence type="ECO:0000313" key="3">
    <source>
        <dbReference type="Proteomes" id="UP000001876"/>
    </source>
</evidence>
<accession>C1MT79</accession>
<feature type="region of interest" description="Disordered" evidence="1">
    <location>
        <begin position="237"/>
        <end position="307"/>
    </location>
</feature>
<gene>
    <name evidence="2" type="ORF">MICPUCDRAFT_68083</name>
</gene>
<dbReference type="EMBL" id="GG663739">
    <property type="protein sequence ID" value="EEH56895.1"/>
    <property type="molecule type" value="Genomic_DNA"/>
</dbReference>
<organism evidence="3">
    <name type="scientific">Micromonas pusilla (strain CCMP1545)</name>
    <name type="common">Picoplanktonic green alga</name>
    <dbReference type="NCBI Taxonomy" id="564608"/>
    <lineage>
        <taxon>Eukaryota</taxon>
        <taxon>Viridiplantae</taxon>
        <taxon>Chlorophyta</taxon>
        <taxon>Mamiellophyceae</taxon>
        <taxon>Mamiellales</taxon>
        <taxon>Mamiellaceae</taxon>
        <taxon>Micromonas</taxon>
    </lineage>
</organism>
<feature type="region of interest" description="Disordered" evidence="1">
    <location>
        <begin position="1"/>
        <end position="31"/>
    </location>
</feature>
<dbReference type="AlphaFoldDB" id="C1MT79"/>
<feature type="compositionally biased region" description="Polar residues" evidence="1">
    <location>
        <begin position="1"/>
        <end position="12"/>
    </location>
</feature>
<name>C1MT79_MICPC</name>
<feature type="region of interest" description="Disordered" evidence="1">
    <location>
        <begin position="146"/>
        <end position="217"/>
    </location>
</feature>
<feature type="compositionally biased region" description="Basic and acidic residues" evidence="1">
    <location>
        <begin position="200"/>
        <end position="215"/>
    </location>
</feature>
<keyword evidence="3" id="KW-1185">Reference proteome</keyword>
<feature type="compositionally biased region" description="Basic residues" evidence="1">
    <location>
        <begin position="296"/>
        <end position="307"/>
    </location>
</feature>
<evidence type="ECO:0000256" key="1">
    <source>
        <dbReference type="SAM" id="MobiDB-lite"/>
    </source>
</evidence>
<feature type="compositionally biased region" description="Low complexity" evidence="1">
    <location>
        <begin position="237"/>
        <end position="248"/>
    </location>
</feature>
<feature type="compositionally biased region" description="Low complexity" evidence="1">
    <location>
        <begin position="70"/>
        <end position="108"/>
    </location>
</feature>
<evidence type="ECO:0000313" key="2">
    <source>
        <dbReference type="EMBL" id="EEH56895.1"/>
    </source>
</evidence>
<feature type="compositionally biased region" description="Low complexity" evidence="1">
    <location>
        <begin position="152"/>
        <end position="170"/>
    </location>
</feature>
<proteinExistence type="predicted"/>
<feature type="compositionally biased region" description="Polar residues" evidence="1">
    <location>
        <begin position="21"/>
        <end position="31"/>
    </location>
</feature>
<dbReference type="KEGG" id="mpp:MICPUCDRAFT_68083"/>
<feature type="region of interest" description="Disordered" evidence="1">
    <location>
        <begin position="68"/>
        <end position="129"/>
    </location>
</feature>
<dbReference type="Proteomes" id="UP000001876">
    <property type="component" value="Unassembled WGS sequence"/>
</dbReference>
<protein>
    <submittedName>
        <fullName evidence="2">Predicted protein</fullName>
    </submittedName>
</protein>
<sequence length="307" mass="30950">MELTWPSRSNPRSGDGVVPRKQTTIQFGRSNLTTATRLTPAAAPFALDALDDDQPSSLSLRTSSAVLNVGVSGPTPGSGSSHSAGSAGAPSDKNSARSAAGSRAISGSNPSGVARSNLAPSYDGSQNPGWPAFQYTSIASFARSLEPSNECGSKSSGVGGASAAAAGASADDAREDDARGDDDAGKTTAPPRVRMLVVDDATRHRGDARVHDARGVGRASGRALALAIAIARAAARSAAIGARGSGSRPGDATSRRVGGRSASTGTRASRRARADEKKVSGTSGAAAGTYEDARRTSRHHPSWRSGA</sequence>
<dbReference type="GeneID" id="9683878"/>
<dbReference type="RefSeq" id="XP_003058440.1">
    <property type="nucleotide sequence ID" value="XM_003058394.1"/>
</dbReference>
<reference evidence="2 3" key="1">
    <citation type="journal article" date="2009" name="Science">
        <title>Green evolution and dynamic adaptations revealed by genomes of the marine picoeukaryotes Micromonas.</title>
        <authorList>
            <person name="Worden A.Z."/>
            <person name="Lee J.H."/>
            <person name="Mock T."/>
            <person name="Rouze P."/>
            <person name="Simmons M.P."/>
            <person name="Aerts A.L."/>
            <person name="Allen A.E."/>
            <person name="Cuvelier M.L."/>
            <person name="Derelle E."/>
            <person name="Everett M.V."/>
            <person name="Foulon E."/>
            <person name="Grimwood J."/>
            <person name="Gundlach H."/>
            <person name="Henrissat B."/>
            <person name="Napoli C."/>
            <person name="McDonald S.M."/>
            <person name="Parker M.S."/>
            <person name="Rombauts S."/>
            <person name="Salamov A."/>
            <person name="Von Dassow P."/>
            <person name="Badger J.H."/>
            <person name="Coutinho P.M."/>
            <person name="Demir E."/>
            <person name="Dubchak I."/>
            <person name="Gentemann C."/>
            <person name="Eikrem W."/>
            <person name="Gready J.E."/>
            <person name="John U."/>
            <person name="Lanier W."/>
            <person name="Lindquist E.A."/>
            <person name="Lucas S."/>
            <person name="Mayer K.F."/>
            <person name="Moreau H."/>
            <person name="Not F."/>
            <person name="Otillar R."/>
            <person name="Panaud O."/>
            <person name="Pangilinan J."/>
            <person name="Paulsen I."/>
            <person name="Piegu B."/>
            <person name="Poliakov A."/>
            <person name="Robbens S."/>
            <person name="Schmutz J."/>
            <person name="Toulza E."/>
            <person name="Wyss T."/>
            <person name="Zelensky A."/>
            <person name="Zhou K."/>
            <person name="Armbrust E.V."/>
            <person name="Bhattacharya D."/>
            <person name="Goodenough U.W."/>
            <person name="Van de Peer Y."/>
            <person name="Grigoriev I.V."/>
        </authorList>
    </citation>
    <scope>NUCLEOTIDE SEQUENCE [LARGE SCALE GENOMIC DNA]</scope>
    <source>
        <strain evidence="2 3">CCMP1545</strain>
    </source>
</reference>